<dbReference type="Pfam" id="PF01728">
    <property type="entry name" value="FtsJ"/>
    <property type="match status" value="2"/>
</dbReference>
<keyword evidence="5 7" id="KW-0819">tRNA processing</keyword>
<feature type="domain" description="Ribosomal RNA methyltransferase FtsJ" evidence="9">
    <location>
        <begin position="21"/>
        <end position="122"/>
    </location>
</feature>
<feature type="domain" description="Ribosomal RNA methyltransferase FtsJ" evidence="9">
    <location>
        <begin position="127"/>
        <end position="230"/>
    </location>
</feature>
<keyword evidence="4 7" id="KW-0949">S-adenosyl-L-methionine</keyword>
<keyword evidence="11" id="KW-1185">Reference proteome</keyword>
<organism evidence="10 11">
    <name type="scientific">Araneus ventricosus</name>
    <name type="common">Orbweaver spider</name>
    <name type="synonym">Epeira ventricosa</name>
    <dbReference type="NCBI Taxonomy" id="182803"/>
    <lineage>
        <taxon>Eukaryota</taxon>
        <taxon>Metazoa</taxon>
        <taxon>Ecdysozoa</taxon>
        <taxon>Arthropoda</taxon>
        <taxon>Chelicerata</taxon>
        <taxon>Arachnida</taxon>
        <taxon>Araneae</taxon>
        <taxon>Araneomorphae</taxon>
        <taxon>Entelegynae</taxon>
        <taxon>Araneoidea</taxon>
        <taxon>Araneidae</taxon>
        <taxon>Araneus</taxon>
    </lineage>
</organism>
<dbReference type="HAMAP" id="MF_03162">
    <property type="entry name" value="RNA_methyltr_E_TRM7"/>
    <property type="match status" value="1"/>
</dbReference>
<accession>A0A4Y2Q3I2</accession>
<dbReference type="AlphaFoldDB" id="A0A4Y2Q3I2"/>
<dbReference type="EMBL" id="BGPR01012796">
    <property type="protein sequence ID" value="GBN57713.1"/>
    <property type="molecule type" value="Genomic_DNA"/>
</dbReference>
<evidence type="ECO:0000256" key="7">
    <source>
        <dbReference type="HAMAP-Rule" id="MF_03162"/>
    </source>
</evidence>
<dbReference type="InterPro" id="IPR015507">
    <property type="entry name" value="rRNA-MeTfrase_E"/>
</dbReference>
<dbReference type="InterPro" id="IPR002877">
    <property type="entry name" value="RNA_MeTrfase_FtsJ_dom"/>
</dbReference>
<feature type="region of interest" description="Disordered" evidence="8">
    <location>
        <begin position="328"/>
        <end position="370"/>
    </location>
</feature>
<evidence type="ECO:0000256" key="8">
    <source>
        <dbReference type="SAM" id="MobiDB-lite"/>
    </source>
</evidence>
<comment type="function">
    <text evidence="7">Methylates the 2'-O-ribose of nucleotides at positions 32 and 34 of the tRNA anticodon loop of substrate tRNAs.</text>
</comment>
<comment type="subcellular location">
    <subcellularLocation>
        <location evidence="7">Cytoplasm</location>
    </subcellularLocation>
</comment>
<keyword evidence="1 7" id="KW-0963">Cytoplasm</keyword>
<dbReference type="GO" id="GO:0106340">
    <property type="term" value="F:tRNA (guanosine(34)-2'-O)-methyltransferase activity"/>
    <property type="evidence" value="ECO:0007669"/>
    <property type="project" value="UniProtKB-ARBA"/>
</dbReference>
<feature type="active site" description="Proton acceptor" evidence="7">
    <location>
        <position position="187"/>
    </location>
</feature>
<gene>
    <name evidence="10" type="primary">FTSJ1_1</name>
    <name evidence="10" type="ORF">AVEN_83641_2</name>
</gene>
<proteinExistence type="inferred from homology"/>
<reference evidence="10 11" key="1">
    <citation type="journal article" date="2019" name="Sci. Rep.">
        <title>Orb-weaving spider Araneus ventricosus genome elucidates the spidroin gene catalogue.</title>
        <authorList>
            <person name="Kono N."/>
            <person name="Nakamura H."/>
            <person name="Ohtoshi R."/>
            <person name="Moran D.A.P."/>
            <person name="Shinohara A."/>
            <person name="Yoshida Y."/>
            <person name="Fujiwara M."/>
            <person name="Mori M."/>
            <person name="Tomita M."/>
            <person name="Arakawa K."/>
        </authorList>
    </citation>
    <scope>NUCLEOTIDE SEQUENCE [LARGE SCALE GENOMIC DNA]</scope>
</reference>
<dbReference type="EC" id="2.1.1.205" evidence="7"/>
<comment type="similarity">
    <text evidence="7">Belongs to the class I-like SAM-binding methyltransferase superfamily. RNA methyltransferase RlmE family. TRM7 subfamily.</text>
</comment>
<dbReference type="GO" id="GO:0002181">
    <property type="term" value="P:cytoplasmic translation"/>
    <property type="evidence" value="ECO:0007669"/>
    <property type="project" value="UniProtKB-UniRule"/>
</dbReference>
<comment type="caution">
    <text evidence="10">The sequence shown here is derived from an EMBL/GenBank/DDBJ whole genome shotgun (WGS) entry which is preliminary data.</text>
</comment>
<dbReference type="InterPro" id="IPR029063">
    <property type="entry name" value="SAM-dependent_MTases_sf"/>
</dbReference>
<evidence type="ECO:0000256" key="6">
    <source>
        <dbReference type="ARBA" id="ARBA00048902"/>
    </source>
</evidence>
<dbReference type="GO" id="GO:0002128">
    <property type="term" value="P:tRNA nucleoside ribose methylation"/>
    <property type="evidence" value="ECO:0007669"/>
    <property type="project" value="UniProtKB-UniRule"/>
</dbReference>
<sequence>MGRSSKDKRDVYYRLAKEEGWRARSAFKLLQINEEFGIFKDVTKVVDLCAAPGSWSQVLSRKLSYDGEGNVEFQGLLDSCQVVQSMETKRSAGRKVSTAQEIINCFQGESADLVVCDGAPDVFPQVSTAQEIINCFQGESADLVVCDGAPDVTGLHDLDEYIQAQLLLAALNITTHLLKEGGTFVAKIFRGKDVTLLYSQLKLFFKNVTVAKPRSSRNLSIEAFAVCEGYHPPEGYVPNMMNPLLDLQYDNFNQLTGVNRIIVPFIACGDLSAFDSDRTYPLQLNEDKDYVYLPPTQEPIDPPYKEAVMLKRQNKLAKPEFQVSHVTLSDQCSGSTEKPNSGICDTGENNSEKEELPAVEKLQLSDRQDS</sequence>
<dbReference type="InterPro" id="IPR028590">
    <property type="entry name" value="RNA_methyltr_E_TRM7"/>
</dbReference>
<evidence type="ECO:0000256" key="2">
    <source>
        <dbReference type="ARBA" id="ARBA00022603"/>
    </source>
</evidence>
<feature type="compositionally biased region" description="Polar residues" evidence="8">
    <location>
        <begin position="328"/>
        <end position="339"/>
    </location>
</feature>
<dbReference type="SUPFAM" id="SSF53335">
    <property type="entry name" value="S-adenosyl-L-methionine-dependent methyltransferases"/>
    <property type="match status" value="2"/>
</dbReference>
<evidence type="ECO:0000256" key="3">
    <source>
        <dbReference type="ARBA" id="ARBA00022679"/>
    </source>
</evidence>
<evidence type="ECO:0000259" key="9">
    <source>
        <dbReference type="Pfam" id="PF01728"/>
    </source>
</evidence>
<evidence type="ECO:0000256" key="1">
    <source>
        <dbReference type="ARBA" id="ARBA00022490"/>
    </source>
</evidence>
<evidence type="ECO:0000313" key="10">
    <source>
        <dbReference type="EMBL" id="GBN57713.1"/>
    </source>
</evidence>
<protein>
    <recommendedName>
        <fullName evidence="7">Putative tRNA (cytidine(32)/guanosine(34)-2'-O)-methyltransferase</fullName>
        <ecNumber evidence="7">2.1.1.205</ecNumber>
    </recommendedName>
    <alternativeName>
        <fullName evidence="7">2'-O-ribose RNA methyltransferase TRM7 homolog</fullName>
    </alternativeName>
</protein>
<dbReference type="HAMAP" id="MF_01547">
    <property type="entry name" value="RNA_methyltr_E"/>
    <property type="match status" value="1"/>
</dbReference>
<evidence type="ECO:0000313" key="11">
    <source>
        <dbReference type="Proteomes" id="UP000499080"/>
    </source>
</evidence>
<name>A0A4Y2Q3I2_ARAVE</name>
<keyword evidence="3 7" id="KW-0808">Transferase</keyword>
<dbReference type="PANTHER" id="PTHR10920:SF12">
    <property type="entry name" value="TRNA (CYTIDINE(32)_GUANOSINE(34)-2'-O)-METHYLTRANSFERASE-RELATED"/>
    <property type="match status" value="1"/>
</dbReference>
<comment type="catalytic activity">
    <reaction evidence="6 7">
        <text>cytidine(32)/guanosine(34) in tRNA + 2 S-adenosyl-L-methionine = 2'-O-methylcytidine(32)/2'-O-methylguanosine(34) in tRNA + 2 S-adenosyl-L-homocysteine + 2 H(+)</text>
        <dbReference type="Rhea" id="RHEA:42396"/>
        <dbReference type="Rhea" id="RHEA-COMP:10246"/>
        <dbReference type="Rhea" id="RHEA-COMP:10247"/>
        <dbReference type="ChEBI" id="CHEBI:15378"/>
        <dbReference type="ChEBI" id="CHEBI:57856"/>
        <dbReference type="ChEBI" id="CHEBI:59789"/>
        <dbReference type="ChEBI" id="CHEBI:74269"/>
        <dbReference type="ChEBI" id="CHEBI:74445"/>
        <dbReference type="ChEBI" id="CHEBI:74495"/>
        <dbReference type="ChEBI" id="CHEBI:82748"/>
        <dbReference type="EC" id="2.1.1.205"/>
    </reaction>
</comment>
<evidence type="ECO:0000256" key="4">
    <source>
        <dbReference type="ARBA" id="ARBA00022691"/>
    </source>
</evidence>
<comment type="caution">
    <text evidence="7">Lacks conserved residue(s) required for the propagation of feature annotation.</text>
</comment>
<dbReference type="GO" id="GO:0005737">
    <property type="term" value="C:cytoplasm"/>
    <property type="evidence" value="ECO:0007669"/>
    <property type="project" value="UniProtKB-SubCell"/>
</dbReference>
<dbReference type="OrthoDB" id="289250at2759"/>
<feature type="compositionally biased region" description="Basic and acidic residues" evidence="8">
    <location>
        <begin position="350"/>
        <end position="370"/>
    </location>
</feature>
<keyword evidence="2 7" id="KW-0489">Methyltransferase</keyword>
<dbReference type="Proteomes" id="UP000499080">
    <property type="component" value="Unassembled WGS sequence"/>
</dbReference>
<evidence type="ECO:0000256" key="5">
    <source>
        <dbReference type="ARBA" id="ARBA00022694"/>
    </source>
</evidence>
<dbReference type="PANTHER" id="PTHR10920">
    <property type="entry name" value="RIBOSOMAL RNA METHYLTRANSFERASE"/>
    <property type="match status" value="1"/>
</dbReference>
<dbReference type="InterPro" id="IPR050082">
    <property type="entry name" value="RNA_methyltr_RlmE"/>
</dbReference>
<dbReference type="Gene3D" id="3.40.50.150">
    <property type="entry name" value="Vaccinia Virus protein VP39"/>
    <property type="match status" value="2"/>
</dbReference>